<dbReference type="GeneID" id="8243642"/>
<evidence type="ECO:0000256" key="5">
    <source>
        <dbReference type="ARBA" id="ARBA00022777"/>
    </source>
</evidence>
<dbReference type="OrthoDB" id="442176at2759"/>
<dbReference type="RefSeq" id="XP_002501983.1">
    <property type="nucleotide sequence ID" value="XM_002501937.1"/>
</dbReference>
<dbReference type="KEGG" id="mis:MICPUN_105524"/>
<dbReference type="PRINTS" id="PR00094">
    <property type="entry name" value="ADENYLTKNASE"/>
</dbReference>
<dbReference type="PANTHER" id="PTHR23359">
    <property type="entry name" value="NUCLEOTIDE KINASE"/>
    <property type="match status" value="1"/>
</dbReference>
<dbReference type="eggNOG" id="KOG3079">
    <property type="taxonomic scope" value="Eukaryota"/>
</dbReference>
<keyword evidence="5 6" id="KW-0418">Kinase</keyword>
<name>C1E5E0_MICCC</name>
<accession>C1E5E0</accession>
<reference evidence="7 8" key="1">
    <citation type="journal article" date="2009" name="Science">
        <title>Green evolution and dynamic adaptations revealed by genomes of the marine picoeukaryotes Micromonas.</title>
        <authorList>
            <person name="Worden A.Z."/>
            <person name="Lee J.H."/>
            <person name="Mock T."/>
            <person name="Rouze P."/>
            <person name="Simmons M.P."/>
            <person name="Aerts A.L."/>
            <person name="Allen A.E."/>
            <person name="Cuvelier M.L."/>
            <person name="Derelle E."/>
            <person name="Everett M.V."/>
            <person name="Foulon E."/>
            <person name="Grimwood J."/>
            <person name="Gundlach H."/>
            <person name="Henrissat B."/>
            <person name="Napoli C."/>
            <person name="McDonald S.M."/>
            <person name="Parker M.S."/>
            <person name="Rombauts S."/>
            <person name="Salamov A."/>
            <person name="Von Dassow P."/>
            <person name="Badger J.H."/>
            <person name="Coutinho P.M."/>
            <person name="Demir E."/>
            <person name="Dubchak I."/>
            <person name="Gentemann C."/>
            <person name="Eikrem W."/>
            <person name="Gready J.E."/>
            <person name="John U."/>
            <person name="Lanier W."/>
            <person name="Lindquist E.A."/>
            <person name="Lucas S."/>
            <person name="Mayer K.F."/>
            <person name="Moreau H."/>
            <person name="Not F."/>
            <person name="Otillar R."/>
            <person name="Panaud O."/>
            <person name="Pangilinan J."/>
            <person name="Paulsen I."/>
            <person name="Piegu B."/>
            <person name="Poliakov A."/>
            <person name="Robbens S."/>
            <person name="Schmutz J."/>
            <person name="Toulza E."/>
            <person name="Wyss T."/>
            <person name="Zelensky A."/>
            <person name="Zhou K."/>
            <person name="Armbrust E.V."/>
            <person name="Bhattacharya D."/>
            <person name="Goodenough U.W."/>
            <person name="Van de Peer Y."/>
            <person name="Grigoriev I.V."/>
        </authorList>
    </citation>
    <scope>NUCLEOTIDE SEQUENCE [LARGE SCALE GENOMIC DNA]</scope>
    <source>
        <strain evidence="8">RCC299 / NOUM17</strain>
    </source>
</reference>
<dbReference type="STRING" id="296587.C1E5E0"/>
<evidence type="ECO:0000256" key="1">
    <source>
        <dbReference type="ARBA" id="ARBA00007220"/>
    </source>
</evidence>
<keyword evidence="4" id="KW-0547">Nucleotide-binding</keyword>
<dbReference type="Proteomes" id="UP000002009">
    <property type="component" value="Chromosome 5"/>
</dbReference>
<dbReference type="InterPro" id="IPR000850">
    <property type="entry name" value="Adenylat/UMP-CMP_kin"/>
</dbReference>
<dbReference type="Pfam" id="PF00406">
    <property type="entry name" value="ADK"/>
    <property type="match status" value="1"/>
</dbReference>
<dbReference type="SUPFAM" id="SSF52540">
    <property type="entry name" value="P-loop containing nucleoside triphosphate hydrolases"/>
    <property type="match status" value="1"/>
</dbReference>
<dbReference type="GO" id="GO:0005524">
    <property type="term" value="F:ATP binding"/>
    <property type="evidence" value="ECO:0007669"/>
    <property type="project" value="InterPro"/>
</dbReference>
<evidence type="ECO:0000313" key="7">
    <source>
        <dbReference type="EMBL" id="ACO63241.1"/>
    </source>
</evidence>
<dbReference type="InterPro" id="IPR027417">
    <property type="entry name" value="P-loop_NTPase"/>
</dbReference>
<evidence type="ECO:0000256" key="3">
    <source>
        <dbReference type="ARBA" id="ARBA00022679"/>
    </source>
</evidence>
<evidence type="ECO:0000256" key="2">
    <source>
        <dbReference type="ARBA" id="ARBA00012955"/>
    </source>
</evidence>
<evidence type="ECO:0000256" key="4">
    <source>
        <dbReference type="ARBA" id="ARBA00022741"/>
    </source>
</evidence>
<sequence length="325" mass="36074">MTRYADYGDEPTTIGYDDDLLVDEFASVRVKTLLDTYDSRYKTYLDIDTVVRSRSGSPVTGAGLRKRPPRQKLAEKIVLALGAPESGRETTCAKLAKEYGFTQLCVDGLLRAEIDAETPTGLHLMEDMEEGIPIETEVLCSVVKAAMAKVGAEGGSRKFLLDWFPRDVREAKAFDDLVAGIDFVLFFDVDPMMSVRVEGCYPVLREREPKEGDEEDLLRRQFEAFAASRAPVLNYFKGEGMAHHLRWSGTEDGRGILETEAREALAVEKVEPLPILTPEESIAAHPDDAVVDDLVDGLAEDAHEFHELGGQSPRFVTRRTAPSVF</sequence>
<gene>
    <name evidence="7" type="ORF">MICPUN_105524</name>
</gene>
<dbReference type="GO" id="GO:0004017">
    <property type="term" value="F:AMP kinase activity"/>
    <property type="evidence" value="ECO:0007669"/>
    <property type="project" value="UniProtKB-EC"/>
</dbReference>
<dbReference type="EMBL" id="CP001326">
    <property type="protein sequence ID" value="ACO63241.1"/>
    <property type="molecule type" value="Genomic_DNA"/>
</dbReference>
<keyword evidence="3 6" id="KW-0808">Transferase</keyword>
<protein>
    <recommendedName>
        <fullName evidence="2">adenylate kinase</fullName>
        <ecNumber evidence="2">2.7.4.3</ecNumber>
    </recommendedName>
</protein>
<evidence type="ECO:0000313" key="8">
    <source>
        <dbReference type="Proteomes" id="UP000002009"/>
    </source>
</evidence>
<keyword evidence="8" id="KW-1185">Reference proteome</keyword>
<dbReference type="AlphaFoldDB" id="C1E5E0"/>
<dbReference type="InParanoid" id="C1E5E0"/>
<comment type="similarity">
    <text evidence="1 6">Belongs to the adenylate kinase family.</text>
</comment>
<dbReference type="OMA" id="DAHEFHE"/>
<evidence type="ECO:0000256" key="6">
    <source>
        <dbReference type="RuleBase" id="RU003330"/>
    </source>
</evidence>
<organism evidence="7 8">
    <name type="scientific">Micromonas commoda (strain RCC299 / NOUM17 / CCMP2709)</name>
    <name type="common">Picoplanktonic green alga</name>
    <dbReference type="NCBI Taxonomy" id="296587"/>
    <lineage>
        <taxon>Eukaryota</taxon>
        <taxon>Viridiplantae</taxon>
        <taxon>Chlorophyta</taxon>
        <taxon>Mamiellophyceae</taxon>
        <taxon>Mamiellales</taxon>
        <taxon>Mamiellaceae</taxon>
        <taxon>Micromonas</taxon>
    </lineage>
</organism>
<dbReference type="Gene3D" id="3.40.50.300">
    <property type="entry name" value="P-loop containing nucleotide triphosphate hydrolases"/>
    <property type="match status" value="1"/>
</dbReference>
<dbReference type="CDD" id="cd01428">
    <property type="entry name" value="ADK"/>
    <property type="match status" value="1"/>
</dbReference>
<proteinExistence type="inferred from homology"/>
<dbReference type="EC" id="2.7.4.3" evidence="2"/>